<feature type="compositionally biased region" description="Low complexity" evidence="1">
    <location>
        <begin position="272"/>
        <end position="281"/>
    </location>
</feature>
<dbReference type="Pfam" id="PF24334">
    <property type="entry name" value="DUF7502"/>
    <property type="match status" value="1"/>
</dbReference>
<dbReference type="AlphaFoldDB" id="M0I3I0"/>
<keyword evidence="2" id="KW-1133">Transmembrane helix</keyword>
<gene>
    <name evidence="3" type="ORF">C440_13419</name>
</gene>
<protein>
    <submittedName>
        <fullName evidence="3">Uncharacterized protein</fullName>
    </submittedName>
</protein>
<feature type="transmembrane region" description="Helical" evidence="2">
    <location>
        <begin position="191"/>
        <end position="210"/>
    </location>
</feature>
<dbReference type="RefSeq" id="WP_008321053.1">
    <property type="nucleotide sequence ID" value="NZ_AOLN01000018.1"/>
</dbReference>
<feature type="region of interest" description="Disordered" evidence="1">
    <location>
        <begin position="135"/>
        <end position="161"/>
    </location>
</feature>
<organism evidence="3 4">
    <name type="scientific">Haloferax mucosum ATCC BAA-1512</name>
    <dbReference type="NCBI Taxonomy" id="662479"/>
    <lineage>
        <taxon>Archaea</taxon>
        <taxon>Methanobacteriati</taxon>
        <taxon>Methanobacteriota</taxon>
        <taxon>Stenosarchaea group</taxon>
        <taxon>Halobacteria</taxon>
        <taxon>Halobacteriales</taxon>
        <taxon>Haloferacaceae</taxon>
        <taxon>Haloferax</taxon>
    </lineage>
</organism>
<accession>M0I3I0</accession>
<evidence type="ECO:0000313" key="3">
    <source>
        <dbReference type="EMBL" id="ELZ91316.1"/>
    </source>
</evidence>
<feature type="transmembrane region" description="Helical" evidence="2">
    <location>
        <begin position="39"/>
        <end position="61"/>
    </location>
</feature>
<keyword evidence="2" id="KW-0472">Membrane</keyword>
<evidence type="ECO:0000313" key="4">
    <source>
        <dbReference type="Proteomes" id="UP000011550"/>
    </source>
</evidence>
<feature type="transmembrane region" description="Helical" evidence="2">
    <location>
        <begin position="81"/>
        <end position="100"/>
    </location>
</feature>
<keyword evidence="4" id="KW-1185">Reference proteome</keyword>
<keyword evidence="2" id="KW-0812">Transmembrane</keyword>
<evidence type="ECO:0000256" key="1">
    <source>
        <dbReference type="SAM" id="MobiDB-lite"/>
    </source>
</evidence>
<comment type="caution">
    <text evidence="3">The sequence shown here is derived from an EMBL/GenBank/DDBJ whole genome shotgun (WGS) entry which is preliminary data.</text>
</comment>
<dbReference type="EMBL" id="AOLN01000018">
    <property type="protein sequence ID" value="ELZ91316.1"/>
    <property type="molecule type" value="Genomic_DNA"/>
</dbReference>
<dbReference type="Proteomes" id="UP000011550">
    <property type="component" value="Unassembled WGS sequence"/>
</dbReference>
<reference evidence="3 4" key="1">
    <citation type="journal article" date="2014" name="PLoS Genet.">
        <title>Phylogenetically driven sequencing of extremely halophilic archaea reveals strategies for static and dynamic osmo-response.</title>
        <authorList>
            <person name="Becker E.A."/>
            <person name="Seitzer P.M."/>
            <person name="Tritt A."/>
            <person name="Larsen D."/>
            <person name="Krusor M."/>
            <person name="Yao A.I."/>
            <person name="Wu D."/>
            <person name="Madern D."/>
            <person name="Eisen J.A."/>
            <person name="Darling A.E."/>
            <person name="Facciotti M.T."/>
        </authorList>
    </citation>
    <scope>NUCLEOTIDE SEQUENCE [LARGE SCALE GENOMIC DNA]</scope>
    <source>
        <strain evidence="3 4">ATCC BAA-1512</strain>
    </source>
</reference>
<sequence>MTSDTSSDGSDSPSTTAANYRAEMAGAIRQVRREAKKAAVVPSVVDAAVVTLLTNLVLRLFALPIPSSVSLALLPGVTTDVTVHVALPIALGLGVVVAVAEYGIRMRTPPVEQFETVNPSVSEALRTARDVLRNDTDADDAGDDTSVEHADAHADAGATSDAARMTRALYEDVLERLRTTSSVELLPTRRVVGALVIALLLSAGSIQVAITDIQINTLGDDQAVSGDLPEGSDRQTDLQNGSEILGDAEDIAAGSEEVNATLSGTSGDGDGPDSSAAAYDSTGYEGDTGVESQRAGYLDDDTLEEAELIRDYTLKIREQDDE</sequence>
<dbReference type="PATRIC" id="fig|662479.7.peg.2713"/>
<dbReference type="InterPro" id="IPR055925">
    <property type="entry name" value="DUF7502"/>
</dbReference>
<dbReference type="STRING" id="662479.C440_13419"/>
<evidence type="ECO:0000256" key="2">
    <source>
        <dbReference type="SAM" id="Phobius"/>
    </source>
</evidence>
<feature type="region of interest" description="Disordered" evidence="1">
    <location>
        <begin position="260"/>
        <end position="301"/>
    </location>
</feature>
<proteinExistence type="predicted"/>
<name>M0I3I0_9EURY</name>